<dbReference type="AlphaFoldDB" id="A0A1Y2HI19"/>
<dbReference type="Gene3D" id="1.10.10.1700">
    <property type="entry name" value="Histone-lysine N-methyltransferase"/>
    <property type="match status" value="1"/>
</dbReference>
<evidence type="ECO:0000256" key="1">
    <source>
        <dbReference type="SAM" id="MobiDB-lite"/>
    </source>
</evidence>
<feature type="region of interest" description="Disordered" evidence="1">
    <location>
        <begin position="15"/>
        <end position="85"/>
    </location>
</feature>
<reference evidence="2 3" key="1">
    <citation type="submission" date="2016-07" db="EMBL/GenBank/DDBJ databases">
        <title>Pervasive Adenine N6-methylation of Active Genes in Fungi.</title>
        <authorList>
            <consortium name="DOE Joint Genome Institute"/>
            <person name="Mondo S.J."/>
            <person name="Dannebaum R.O."/>
            <person name="Kuo R.C."/>
            <person name="Labutti K."/>
            <person name="Haridas S."/>
            <person name="Kuo A."/>
            <person name="Salamov A."/>
            <person name="Ahrendt S.R."/>
            <person name="Lipzen A."/>
            <person name="Sullivan W."/>
            <person name="Andreopoulos W.B."/>
            <person name="Clum A."/>
            <person name="Lindquist E."/>
            <person name="Daum C."/>
            <person name="Ramamoorthy G.K."/>
            <person name="Gryganskyi A."/>
            <person name="Culley D."/>
            <person name="Magnuson J.K."/>
            <person name="James T.Y."/>
            <person name="O'Malley M.A."/>
            <person name="Stajich J.E."/>
            <person name="Spatafora J.W."/>
            <person name="Visel A."/>
            <person name="Grigoriev I.V."/>
        </authorList>
    </citation>
    <scope>NUCLEOTIDE SEQUENCE [LARGE SCALE GENOMIC DNA]</scope>
    <source>
        <strain evidence="2 3">PL171</strain>
    </source>
</reference>
<accession>A0A1Y2HI19</accession>
<feature type="compositionally biased region" description="Low complexity" evidence="1">
    <location>
        <begin position="185"/>
        <end position="199"/>
    </location>
</feature>
<comment type="caution">
    <text evidence="2">The sequence shown here is derived from an EMBL/GenBank/DDBJ whole genome shotgun (WGS) entry which is preliminary data.</text>
</comment>
<feature type="region of interest" description="Disordered" evidence="1">
    <location>
        <begin position="155"/>
        <end position="211"/>
    </location>
</feature>
<sequence>MTVAAVPTRQNLHAAAQSIHDLSSRVSPPPNGKFSMSIATATPASSLDGGASSVETGAGVSASAPTGAEPGQAAASSAESHRTVAQRTLAQHLSHHGEASLDVALAEIHPGLVSQFAPAPSYRILAAFDDIATHVLLDSLFLGFRTRKMDLGVQSMRSSDAGRGSTASSAALRQHSRRAESTDGQQQQQQQQQQPQQEQQHPDTMPAVAAAAGPGGRTIALTLIITATKPNRNCNWIPLRPPNPCLSFPILLSGRQKTIPSTSMCSPMPFVDMSGTRLH</sequence>
<proteinExistence type="predicted"/>
<protein>
    <submittedName>
        <fullName evidence="2">Uncharacterized protein</fullName>
    </submittedName>
</protein>
<evidence type="ECO:0000313" key="3">
    <source>
        <dbReference type="Proteomes" id="UP000193411"/>
    </source>
</evidence>
<dbReference type="Proteomes" id="UP000193411">
    <property type="component" value="Unassembled WGS sequence"/>
</dbReference>
<name>A0A1Y2HI19_9FUNG</name>
<feature type="compositionally biased region" description="Polar residues" evidence="1">
    <location>
        <begin position="74"/>
        <end position="85"/>
    </location>
</feature>
<evidence type="ECO:0000313" key="2">
    <source>
        <dbReference type="EMBL" id="ORZ34205.1"/>
    </source>
</evidence>
<dbReference type="EMBL" id="MCFL01000030">
    <property type="protein sequence ID" value="ORZ34205.1"/>
    <property type="molecule type" value="Genomic_DNA"/>
</dbReference>
<gene>
    <name evidence="2" type="ORF">BCR44DRAFT_1178007</name>
</gene>
<keyword evidence="3" id="KW-1185">Reference proteome</keyword>
<dbReference type="InterPro" id="IPR041938">
    <property type="entry name" value="Hist-Lys_N-MTase_N"/>
</dbReference>
<organism evidence="2 3">
    <name type="scientific">Catenaria anguillulae PL171</name>
    <dbReference type="NCBI Taxonomy" id="765915"/>
    <lineage>
        <taxon>Eukaryota</taxon>
        <taxon>Fungi</taxon>
        <taxon>Fungi incertae sedis</taxon>
        <taxon>Blastocladiomycota</taxon>
        <taxon>Blastocladiomycetes</taxon>
        <taxon>Blastocladiales</taxon>
        <taxon>Catenariaceae</taxon>
        <taxon>Catenaria</taxon>
    </lineage>
</organism>